<organism evidence="1">
    <name type="scientific">Rhizophora mucronata</name>
    <name type="common">Asiatic mangrove</name>
    <dbReference type="NCBI Taxonomy" id="61149"/>
    <lineage>
        <taxon>Eukaryota</taxon>
        <taxon>Viridiplantae</taxon>
        <taxon>Streptophyta</taxon>
        <taxon>Embryophyta</taxon>
        <taxon>Tracheophyta</taxon>
        <taxon>Spermatophyta</taxon>
        <taxon>Magnoliopsida</taxon>
        <taxon>eudicotyledons</taxon>
        <taxon>Gunneridae</taxon>
        <taxon>Pentapetalae</taxon>
        <taxon>rosids</taxon>
        <taxon>fabids</taxon>
        <taxon>Malpighiales</taxon>
        <taxon>Rhizophoraceae</taxon>
        <taxon>Rhizophora</taxon>
    </lineage>
</organism>
<dbReference type="EMBL" id="GGEC01081095">
    <property type="protein sequence ID" value="MBX61579.1"/>
    <property type="molecule type" value="Transcribed_RNA"/>
</dbReference>
<protein>
    <submittedName>
        <fullName evidence="1">Uncharacterized protein</fullName>
    </submittedName>
</protein>
<evidence type="ECO:0000313" key="1">
    <source>
        <dbReference type="EMBL" id="MBX61579.1"/>
    </source>
</evidence>
<reference evidence="1" key="1">
    <citation type="submission" date="2018-02" db="EMBL/GenBank/DDBJ databases">
        <title>Rhizophora mucronata_Transcriptome.</title>
        <authorList>
            <person name="Meera S.P."/>
            <person name="Sreeshan A."/>
            <person name="Augustine A."/>
        </authorList>
    </citation>
    <scope>NUCLEOTIDE SEQUENCE</scope>
    <source>
        <tissue evidence="1">Leaf</tissue>
    </source>
</reference>
<sequence length="29" mass="3155">MCCFTEKGNQSVAISSRLLNFLPGPLVTK</sequence>
<accession>A0A2P2Q3T3</accession>
<proteinExistence type="predicted"/>
<name>A0A2P2Q3T3_RHIMU</name>
<dbReference type="AlphaFoldDB" id="A0A2P2Q3T3"/>